<protein>
    <recommendedName>
        <fullName evidence="3">T-complex protein 1 subunit alpha</fullName>
    </recommendedName>
    <alternativeName>
        <fullName evidence="8">CCT-alpha</fullName>
    </alternativeName>
</protein>
<dbReference type="Pfam" id="PF00118">
    <property type="entry name" value="Cpn60_TCP1"/>
    <property type="match status" value="1"/>
</dbReference>
<dbReference type="NCBIfam" id="NF041083">
    <property type="entry name" value="thermosome_beta"/>
    <property type="match status" value="1"/>
</dbReference>
<comment type="subcellular location">
    <subcellularLocation>
        <location evidence="1">Cytoplasm</location>
    </subcellularLocation>
</comment>
<dbReference type="Gene3D" id="1.10.560.10">
    <property type="entry name" value="GroEL-like equatorial domain"/>
    <property type="match status" value="1"/>
</dbReference>
<dbReference type="GO" id="GO:0051082">
    <property type="term" value="F:unfolded protein binding"/>
    <property type="evidence" value="ECO:0007669"/>
    <property type="project" value="InterPro"/>
</dbReference>
<evidence type="ECO:0000313" key="10">
    <source>
        <dbReference type="EMBL" id="RWS25749.1"/>
    </source>
</evidence>
<dbReference type="InterPro" id="IPR002423">
    <property type="entry name" value="Cpn60/GroEL/TCP-1"/>
</dbReference>
<gene>
    <name evidence="10" type="ORF">B4U80_05598</name>
</gene>
<dbReference type="InterPro" id="IPR027409">
    <property type="entry name" value="GroEL-like_apical_dom_sf"/>
</dbReference>
<dbReference type="InterPro" id="IPR002194">
    <property type="entry name" value="Chaperonin_TCP-1_CS"/>
</dbReference>
<evidence type="ECO:0000256" key="9">
    <source>
        <dbReference type="RuleBase" id="RU004187"/>
    </source>
</evidence>
<dbReference type="SUPFAM" id="SSF54849">
    <property type="entry name" value="GroEL-intermediate domain like"/>
    <property type="match status" value="1"/>
</dbReference>
<dbReference type="Proteomes" id="UP000288716">
    <property type="component" value="Unassembled WGS sequence"/>
</dbReference>
<dbReference type="InterPro" id="IPR027413">
    <property type="entry name" value="GROEL-like_equatorial_sf"/>
</dbReference>
<dbReference type="NCBIfam" id="TIGR02340">
    <property type="entry name" value="chap_CCT_alpha"/>
    <property type="match status" value="1"/>
</dbReference>
<dbReference type="Gene3D" id="3.50.7.10">
    <property type="entry name" value="GroEL"/>
    <property type="match status" value="1"/>
</dbReference>
<dbReference type="PANTHER" id="PTHR11353">
    <property type="entry name" value="CHAPERONIN"/>
    <property type="match status" value="1"/>
</dbReference>
<accession>A0A443SE10</accession>
<dbReference type="SUPFAM" id="SSF52029">
    <property type="entry name" value="GroEL apical domain-like"/>
    <property type="match status" value="1"/>
</dbReference>
<dbReference type="PROSITE" id="PS00995">
    <property type="entry name" value="TCP1_3"/>
    <property type="match status" value="1"/>
</dbReference>
<comment type="similarity">
    <text evidence="2 9">Belongs to the TCP-1 chaperonin family.</text>
</comment>
<evidence type="ECO:0000313" key="11">
    <source>
        <dbReference type="Proteomes" id="UP000288716"/>
    </source>
</evidence>
<evidence type="ECO:0000256" key="5">
    <source>
        <dbReference type="ARBA" id="ARBA00022741"/>
    </source>
</evidence>
<evidence type="ECO:0000256" key="6">
    <source>
        <dbReference type="ARBA" id="ARBA00022840"/>
    </source>
</evidence>
<keyword evidence="11" id="KW-1185">Reference proteome</keyword>
<dbReference type="PROSITE" id="PS00750">
    <property type="entry name" value="TCP1_1"/>
    <property type="match status" value="1"/>
</dbReference>
<dbReference type="SUPFAM" id="SSF48592">
    <property type="entry name" value="GroEL equatorial domain-like"/>
    <property type="match status" value="1"/>
</dbReference>
<dbReference type="InterPro" id="IPR027410">
    <property type="entry name" value="TCP-1-like_intermed_sf"/>
</dbReference>
<dbReference type="InterPro" id="IPR054827">
    <property type="entry name" value="thermosome_alpha"/>
</dbReference>
<dbReference type="GO" id="GO:0005737">
    <property type="term" value="C:cytoplasm"/>
    <property type="evidence" value="ECO:0007669"/>
    <property type="project" value="UniProtKB-SubCell"/>
</dbReference>
<dbReference type="InterPro" id="IPR053374">
    <property type="entry name" value="TCP-1_chaperonin"/>
</dbReference>
<dbReference type="InterPro" id="IPR017998">
    <property type="entry name" value="Chaperone_TCP-1"/>
</dbReference>
<dbReference type="STRING" id="299467.A0A443SE10"/>
<dbReference type="VEuPathDB" id="VectorBase:LDEU006289"/>
<dbReference type="FunFam" id="3.50.7.10:FF:000009">
    <property type="entry name" value="T-complex protein 1 subunit alpha"/>
    <property type="match status" value="1"/>
</dbReference>
<sequence>MTTNLQLAVGGQRVTGDPVRTQNVLACAAISNVIKSSLGPIGLDKMLVDDIGDVTVTNDGATILKLLEVEHPAAKVLVDLAQLQDEEVGDGTTTVVLIAAELLRNADELVKCKIHPTSVISGYRLACKEACKYIQEYLTLNVDELGKDCVVNAVKTALSSKVIGGDESDFFSNLVVEAAMAVRFPKADDKTQFVYPIKNIRILKAMGKSTKESLIVHGYALNCMIAHQFIHNLKLTISICLAMPKSIKNAKIACLDFSLQKVKMKLGVQVLISDPEKLEAVRQKENDIIKERIQKIVAAGANVILTTGSIDEQCSKYMIEAGIMGVRRVKKQDLKRIAKATGATLLMSLSNMEGDETFETTMLGEAEEVYVERISDDECILIKGTKNQNAASLILRGPNEYFLDEMERSIHDSLCVVKRVMESKKVVPGGGAVEAALSIYLESFATTISSREQLAIAEFAKSLLVIPKTLATNAAKDATDLVAKLRAYHNSSQTKKEHIHLKWVGLDLSEGAIRDSVKAGVLEPSMSKIKSLKFATEAAITILRIDDLIKMEPQKEDRKYGGCMDEE</sequence>
<reference evidence="10 11" key="1">
    <citation type="journal article" date="2018" name="Gigascience">
        <title>Genomes of trombidid mites reveal novel predicted allergens and laterally-transferred genes associated with secondary metabolism.</title>
        <authorList>
            <person name="Dong X."/>
            <person name="Chaisiri K."/>
            <person name="Xia D."/>
            <person name="Armstrong S.D."/>
            <person name="Fang Y."/>
            <person name="Donnelly M.J."/>
            <person name="Kadowaki T."/>
            <person name="McGarry J.W."/>
            <person name="Darby A.C."/>
            <person name="Makepeace B.L."/>
        </authorList>
    </citation>
    <scope>NUCLEOTIDE SEQUENCE [LARGE SCALE GENOMIC DNA]</scope>
    <source>
        <strain evidence="10">UoL-UT</strain>
    </source>
</reference>
<keyword evidence="7 9" id="KW-0143">Chaperone</keyword>
<dbReference type="PROSITE" id="PS00751">
    <property type="entry name" value="TCP1_2"/>
    <property type="match status" value="1"/>
</dbReference>
<dbReference type="Gene3D" id="3.30.260.10">
    <property type="entry name" value="TCP-1-like chaperonin intermediate domain"/>
    <property type="match status" value="1"/>
</dbReference>
<organism evidence="10 11">
    <name type="scientific">Leptotrombidium deliense</name>
    <dbReference type="NCBI Taxonomy" id="299467"/>
    <lineage>
        <taxon>Eukaryota</taxon>
        <taxon>Metazoa</taxon>
        <taxon>Ecdysozoa</taxon>
        <taxon>Arthropoda</taxon>
        <taxon>Chelicerata</taxon>
        <taxon>Arachnida</taxon>
        <taxon>Acari</taxon>
        <taxon>Acariformes</taxon>
        <taxon>Trombidiformes</taxon>
        <taxon>Prostigmata</taxon>
        <taxon>Anystina</taxon>
        <taxon>Parasitengona</taxon>
        <taxon>Trombiculoidea</taxon>
        <taxon>Trombiculidae</taxon>
        <taxon>Leptotrombidium</taxon>
    </lineage>
</organism>
<evidence type="ECO:0000256" key="1">
    <source>
        <dbReference type="ARBA" id="ARBA00004496"/>
    </source>
</evidence>
<proteinExistence type="inferred from homology"/>
<dbReference type="GO" id="GO:0005524">
    <property type="term" value="F:ATP binding"/>
    <property type="evidence" value="ECO:0007669"/>
    <property type="project" value="UniProtKB-KW"/>
</dbReference>
<dbReference type="AlphaFoldDB" id="A0A443SE10"/>
<dbReference type="FunFam" id="1.10.560.10:FF:000070">
    <property type="entry name" value="Uncharacterized protein"/>
    <property type="match status" value="1"/>
</dbReference>
<dbReference type="InterPro" id="IPR012715">
    <property type="entry name" value="Chap_CCT_alpha"/>
</dbReference>
<keyword evidence="4" id="KW-0963">Cytoplasm</keyword>
<evidence type="ECO:0000256" key="3">
    <source>
        <dbReference type="ARBA" id="ARBA00014424"/>
    </source>
</evidence>
<dbReference type="NCBIfam" id="NF041082">
    <property type="entry name" value="thermosome_alpha"/>
    <property type="match status" value="1"/>
</dbReference>
<dbReference type="CDD" id="cd03335">
    <property type="entry name" value="TCP1_alpha"/>
    <property type="match status" value="1"/>
</dbReference>
<dbReference type="OrthoDB" id="496at2759"/>
<keyword evidence="5 9" id="KW-0547">Nucleotide-binding</keyword>
<keyword evidence="6 9" id="KW-0067">ATP-binding</keyword>
<dbReference type="GO" id="GO:0140662">
    <property type="term" value="F:ATP-dependent protein folding chaperone"/>
    <property type="evidence" value="ECO:0007669"/>
    <property type="project" value="InterPro"/>
</dbReference>
<evidence type="ECO:0000256" key="2">
    <source>
        <dbReference type="ARBA" id="ARBA00008020"/>
    </source>
</evidence>
<dbReference type="EMBL" id="NCKV01003416">
    <property type="protein sequence ID" value="RWS25749.1"/>
    <property type="molecule type" value="Genomic_DNA"/>
</dbReference>
<dbReference type="PRINTS" id="PR00304">
    <property type="entry name" value="TCOMPLEXTCP1"/>
</dbReference>
<evidence type="ECO:0000256" key="7">
    <source>
        <dbReference type="ARBA" id="ARBA00023186"/>
    </source>
</evidence>
<comment type="caution">
    <text evidence="10">The sequence shown here is derived from an EMBL/GenBank/DDBJ whole genome shotgun (WGS) entry which is preliminary data.</text>
</comment>
<name>A0A443SE10_9ACAR</name>
<evidence type="ECO:0000256" key="4">
    <source>
        <dbReference type="ARBA" id="ARBA00022490"/>
    </source>
</evidence>
<dbReference type="GO" id="GO:0016887">
    <property type="term" value="F:ATP hydrolysis activity"/>
    <property type="evidence" value="ECO:0007669"/>
    <property type="project" value="InterPro"/>
</dbReference>
<evidence type="ECO:0000256" key="8">
    <source>
        <dbReference type="ARBA" id="ARBA00030049"/>
    </source>
</evidence>